<dbReference type="PANTHER" id="PTHR40068">
    <property type="entry name" value="TRANSCRIPTION REPRESSOR NIAR-RELATED"/>
    <property type="match status" value="1"/>
</dbReference>
<dbReference type="InterPro" id="IPR013196">
    <property type="entry name" value="HTH_11"/>
</dbReference>
<feature type="domain" description="3H" evidence="2">
    <location>
        <begin position="81"/>
        <end position="177"/>
    </location>
</feature>
<evidence type="ECO:0000313" key="5">
    <source>
        <dbReference type="EMBL" id="SYX86257.1"/>
    </source>
</evidence>
<dbReference type="SUPFAM" id="SSF75500">
    <property type="entry name" value="Putative transcriptional regulator TM1602, C-terminal domain"/>
    <property type="match status" value="1"/>
</dbReference>
<dbReference type="Proteomes" id="UP001527090">
    <property type="component" value="Unassembled WGS sequence"/>
</dbReference>
<dbReference type="Gene3D" id="3.30.1340.20">
    <property type="entry name" value="3H domain"/>
    <property type="match status" value="1"/>
</dbReference>
<dbReference type="PIRSF" id="PIRSF037847">
    <property type="entry name" value="NiaR"/>
    <property type="match status" value="1"/>
</dbReference>
<reference evidence="4 7" key="3">
    <citation type="submission" date="2022-05" db="EMBL/GenBank/DDBJ databases">
        <title>Genome Sequencing of Bee-Associated Microbes.</title>
        <authorList>
            <person name="Dunlap C."/>
        </authorList>
    </citation>
    <scope>NUCLEOTIDE SEQUENCE [LARGE SCALE GENOMIC DNA]</scope>
    <source>
        <strain evidence="4 7">NRRL NRS-750</strain>
    </source>
</reference>
<dbReference type="PANTHER" id="PTHR40068:SF1">
    <property type="entry name" value="TRANSCRIPTION REPRESSOR NIAR-RELATED"/>
    <property type="match status" value="1"/>
</dbReference>
<dbReference type="Gene3D" id="1.10.10.10">
    <property type="entry name" value="Winged helix-like DNA-binding domain superfamily/Winged helix DNA-binding domain"/>
    <property type="match status" value="1"/>
</dbReference>
<evidence type="ECO:0000259" key="2">
    <source>
        <dbReference type="Pfam" id="PF02829"/>
    </source>
</evidence>
<evidence type="ECO:0000313" key="7">
    <source>
        <dbReference type="Proteomes" id="UP001527090"/>
    </source>
</evidence>
<feature type="binding site" evidence="1">
    <location>
        <position position="93"/>
    </location>
    <ligand>
        <name>Ni(2+)</name>
        <dbReference type="ChEBI" id="CHEBI:49786"/>
    </ligand>
</feature>
<feature type="domain" description="Helix-turn-helix type 11" evidence="3">
    <location>
        <begin position="12"/>
        <end position="63"/>
    </location>
</feature>
<gene>
    <name evidence="5" type="primary">niaR</name>
    <name evidence="4" type="ORF">M5X04_22775</name>
    <name evidence="5" type="ORF">PBLR_14679</name>
</gene>
<dbReference type="InterPro" id="IPR036388">
    <property type="entry name" value="WH-like_DNA-bd_sf"/>
</dbReference>
<dbReference type="GO" id="GO:0046872">
    <property type="term" value="F:metal ion binding"/>
    <property type="evidence" value="ECO:0007669"/>
    <property type="project" value="UniProtKB-KW"/>
</dbReference>
<dbReference type="Proteomes" id="UP000304148">
    <property type="component" value="Chromosome"/>
</dbReference>
<dbReference type="Pfam" id="PF02829">
    <property type="entry name" value="3H"/>
    <property type="match status" value="1"/>
</dbReference>
<evidence type="ECO:0000259" key="3">
    <source>
        <dbReference type="Pfam" id="PF08279"/>
    </source>
</evidence>
<dbReference type="InterPro" id="IPR035922">
    <property type="entry name" value="3H_dom_sf"/>
</dbReference>
<reference evidence="6" key="2">
    <citation type="submission" date="2018-08" db="EMBL/GenBank/DDBJ databases">
        <authorList>
            <person name="Chevrot R."/>
        </authorList>
    </citation>
    <scope>NUCLEOTIDE SEQUENCE [LARGE SCALE GENOMIC DNA]</scope>
</reference>
<proteinExistence type="predicted"/>
<sequence>MATNIKLTGEERRTKLLDWLKSSSPLTGTELAQRANVSRQVIVQDMTLLKARNEPILATSQGYVYMDQSTKENASLFERVIAVQHAPEQSEEELLLIVDYGVGVKDVIVEHPIYGQISAQIRVNTRKEVYDFMNNIRSSGAAFISELTNGIHLHTLTSPSEERLDEVCEALKKVGFLITD</sequence>
<organism evidence="5 6">
    <name type="scientific">Paenibacillus alvei</name>
    <name type="common">Bacillus alvei</name>
    <dbReference type="NCBI Taxonomy" id="44250"/>
    <lineage>
        <taxon>Bacteria</taxon>
        <taxon>Bacillati</taxon>
        <taxon>Bacillota</taxon>
        <taxon>Bacilli</taxon>
        <taxon>Bacillales</taxon>
        <taxon>Paenibacillaceae</taxon>
        <taxon>Paenibacillus</taxon>
    </lineage>
</organism>
<feature type="binding site" evidence="1">
    <location>
        <position position="85"/>
    </location>
    <ligand>
        <name>Ni(2+)</name>
        <dbReference type="ChEBI" id="CHEBI:49786"/>
    </ligand>
</feature>
<dbReference type="EMBL" id="LS992241">
    <property type="protein sequence ID" value="SYX86257.1"/>
    <property type="molecule type" value="Genomic_DNA"/>
</dbReference>
<name>A0A383RGL4_PAEAL</name>
<dbReference type="InterPro" id="IPR004173">
    <property type="entry name" value="3H_domain"/>
</dbReference>
<dbReference type="InterPro" id="IPR026043">
    <property type="entry name" value="NadR"/>
</dbReference>
<dbReference type="RefSeq" id="WP_021259883.1">
    <property type="nucleotide sequence ID" value="NZ_JAMDLY010000019.1"/>
</dbReference>
<evidence type="ECO:0000313" key="6">
    <source>
        <dbReference type="Proteomes" id="UP000304148"/>
    </source>
</evidence>
<protein>
    <submittedName>
        <fullName evidence="4">Transcription repressor NadR</fullName>
    </submittedName>
    <submittedName>
        <fullName evidence="5">Transcriptional repressor of de novo NAD biosynthesis</fullName>
    </submittedName>
</protein>
<accession>A0A383RGL4</accession>
<reference evidence="5" key="1">
    <citation type="submission" date="2018-08" db="EMBL/GenBank/DDBJ databases">
        <authorList>
            <person name="Ferrada E.E."/>
            <person name="Latorre B.A."/>
        </authorList>
    </citation>
    <scope>NUCLEOTIDE SEQUENCE</scope>
    <source>
        <strain evidence="5">Paenibacillus B-LR1</strain>
    </source>
</reference>
<keyword evidence="1" id="KW-0533">Nickel</keyword>
<dbReference type="AlphaFoldDB" id="A0A383RGL4"/>
<dbReference type="InterPro" id="IPR036390">
    <property type="entry name" value="WH_DNA-bd_sf"/>
</dbReference>
<evidence type="ECO:0000256" key="1">
    <source>
        <dbReference type="PIRSR" id="PIRSR037847-1"/>
    </source>
</evidence>
<dbReference type="Pfam" id="PF08279">
    <property type="entry name" value="HTH_11"/>
    <property type="match status" value="1"/>
</dbReference>
<feature type="binding site" evidence="1">
    <location>
        <position position="152"/>
    </location>
    <ligand>
        <name>Ni(2+)</name>
        <dbReference type="ChEBI" id="CHEBI:49786"/>
    </ligand>
</feature>
<dbReference type="SUPFAM" id="SSF46785">
    <property type="entry name" value="Winged helix' DNA-binding domain"/>
    <property type="match status" value="1"/>
</dbReference>
<keyword evidence="1" id="KW-0479">Metal-binding</keyword>
<keyword evidence="7" id="KW-1185">Reference proteome</keyword>
<evidence type="ECO:0000313" key="4">
    <source>
        <dbReference type="EMBL" id="MCY9532134.1"/>
    </source>
</evidence>
<feature type="binding site" evidence="1">
    <location>
        <position position="154"/>
    </location>
    <ligand>
        <name>Ni(2+)</name>
        <dbReference type="ChEBI" id="CHEBI:49786"/>
    </ligand>
</feature>
<dbReference type="EMBL" id="JAMDLY010000019">
    <property type="protein sequence ID" value="MCY9532134.1"/>
    <property type="molecule type" value="Genomic_DNA"/>
</dbReference>